<dbReference type="InterPro" id="IPR001128">
    <property type="entry name" value="Cyt_P450"/>
</dbReference>
<dbReference type="Gene3D" id="1.10.630.10">
    <property type="entry name" value="Cytochrome P450"/>
    <property type="match status" value="1"/>
</dbReference>
<dbReference type="InterPro" id="IPR036396">
    <property type="entry name" value="Cyt_P450_sf"/>
</dbReference>
<dbReference type="PANTHER" id="PTHR24299:SF59">
    <property type="entry name" value="CYTOCHROME P450 SUPERFAMILY PROTEIN"/>
    <property type="match status" value="1"/>
</dbReference>
<evidence type="ECO:0000313" key="2">
    <source>
        <dbReference type="EMBL" id="KAG2380866.1"/>
    </source>
</evidence>
<dbReference type="GO" id="GO:0020037">
    <property type="term" value="F:heme binding"/>
    <property type="evidence" value="ECO:0007669"/>
    <property type="project" value="InterPro"/>
</dbReference>
<name>A0A8T0JUK4_PHAAN</name>
<keyword evidence="1" id="KW-1133">Transmembrane helix</keyword>
<organism evidence="2 3">
    <name type="scientific">Phaseolus angularis</name>
    <name type="common">Azuki bean</name>
    <name type="synonym">Vigna angularis</name>
    <dbReference type="NCBI Taxonomy" id="3914"/>
    <lineage>
        <taxon>Eukaryota</taxon>
        <taxon>Viridiplantae</taxon>
        <taxon>Streptophyta</taxon>
        <taxon>Embryophyta</taxon>
        <taxon>Tracheophyta</taxon>
        <taxon>Spermatophyta</taxon>
        <taxon>Magnoliopsida</taxon>
        <taxon>eudicotyledons</taxon>
        <taxon>Gunneridae</taxon>
        <taxon>Pentapetalae</taxon>
        <taxon>rosids</taxon>
        <taxon>fabids</taxon>
        <taxon>Fabales</taxon>
        <taxon>Fabaceae</taxon>
        <taxon>Papilionoideae</taxon>
        <taxon>50 kb inversion clade</taxon>
        <taxon>NPAAA clade</taxon>
        <taxon>indigoferoid/millettioid clade</taxon>
        <taxon>Phaseoleae</taxon>
        <taxon>Vigna</taxon>
    </lineage>
</organism>
<dbReference type="PANTHER" id="PTHR24299">
    <property type="entry name" value="CYTOCHROME P450 FAMILY 1"/>
    <property type="match status" value="1"/>
</dbReference>
<dbReference type="Pfam" id="PF00067">
    <property type="entry name" value="p450"/>
    <property type="match status" value="1"/>
</dbReference>
<proteinExistence type="predicted"/>
<evidence type="ECO:0000313" key="3">
    <source>
        <dbReference type="Proteomes" id="UP000743370"/>
    </source>
</evidence>
<accession>A0A8T0JUK4</accession>
<keyword evidence="1" id="KW-0472">Membrane</keyword>
<gene>
    <name evidence="2" type="ORF">HKW66_Vig0202390</name>
</gene>
<evidence type="ECO:0000256" key="1">
    <source>
        <dbReference type="SAM" id="Phobius"/>
    </source>
</evidence>
<dbReference type="Proteomes" id="UP000743370">
    <property type="component" value="Unassembled WGS sequence"/>
</dbReference>
<dbReference type="SUPFAM" id="SSF48264">
    <property type="entry name" value="Cytochrome P450"/>
    <property type="match status" value="1"/>
</dbReference>
<feature type="transmembrane region" description="Helical" evidence="1">
    <location>
        <begin position="503"/>
        <end position="525"/>
    </location>
</feature>
<dbReference type="GO" id="GO:0004497">
    <property type="term" value="F:monooxygenase activity"/>
    <property type="evidence" value="ECO:0007669"/>
    <property type="project" value="InterPro"/>
</dbReference>
<keyword evidence="1" id="KW-0812">Transmembrane</keyword>
<reference evidence="2 3" key="1">
    <citation type="submission" date="2020-05" db="EMBL/GenBank/DDBJ databases">
        <title>Vigna angularis (adzuki bean) Var. LongXiaoDou No. 4 denovo assembly.</title>
        <authorList>
            <person name="Xiang H."/>
        </authorList>
    </citation>
    <scope>NUCLEOTIDE SEQUENCE [LARGE SCALE GENOMIC DNA]</scope>
    <source>
        <tissue evidence="2">Leaf</tissue>
    </source>
</reference>
<sequence>MASHEKSIYVESRTSSIGMNQFYPKLVRYFWKNAQVEANNIKSIVIGKAIVIIFQTISDAVNFAQNESFFWDEIYAFNGKVERVIYEENFERKYICNEIVYKELSRQAKILHHIFWRTVLHNNSNDGIAEMDKFSIDHLMTNFIIKLFLHPLDHPLDHPLVREPVCIYLYMSLFAEVDWTHYCRSRKNTKYRKLPPGPPNYPIIGNILQLWPSKLHQELHKLSKTYGPIMTVKIGTITTVVISSPNIAKEALHKKDRALASRFIPESVQALSHDQSSVVFLPVSSKWNTLRKVCATKIFSTHQLDSTQSLRHRKMKELLDYLHENCEKGRAVDIGETAFTTVLNAISNTLFSLDLASYSSGVSQKFRSVISSVLAEASKPNVADYYPVFRRLDPQGARRRMKRYYRTLLDVFDCIVEERIQSVDSVDGNDVLESFLDITRRENSELTRHDVLHLFLANSIHNPFILDVGQNLVMPLPYIYFNDFDNSLPTVYLSYNIRPIDSLVVMVVRCFTILIDLMNIIMLTYSIRVNPMVLS</sequence>
<dbReference type="AlphaFoldDB" id="A0A8T0JUK4"/>
<protein>
    <submittedName>
        <fullName evidence="2">Geraniol 8-hydroxylase</fullName>
    </submittedName>
</protein>
<dbReference type="GO" id="GO:0016705">
    <property type="term" value="F:oxidoreductase activity, acting on paired donors, with incorporation or reduction of molecular oxygen"/>
    <property type="evidence" value="ECO:0007669"/>
    <property type="project" value="InterPro"/>
</dbReference>
<comment type="caution">
    <text evidence="2">The sequence shown here is derived from an EMBL/GenBank/DDBJ whole genome shotgun (WGS) entry which is preliminary data.</text>
</comment>
<dbReference type="GO" id="GO:0005506">
    <property type="term" value="F:iron ion binding"/>
    <property type="evidence" value="ECO:0007669"/>
    <property type="project" value="InterPro"/>
</dbReference>
<dbReference type="EMBL" id="JABFOF010000009">
    <property type="protein sequence ID" value="KAG2380866.1"/>
    <property type="molecule type" value="Genomic_DNA"/>
</dbReference>